<evidence type="ECO:0000256" key="6">
    <source>
        <dbReference type="SAM" id="MobiDB-lite"/>
    </source>
</evidence>
<feature type="domain" description="C2H2-type" evidence="7">
    <location>
        <begin position="675"/>
        <end position="702"/>
    </location>
</feature>
<dbReference type="Gene3D" id="3.30.160.60">
    <property type="entry name" value="Classic Zinc Finger"/>
    <property type="match status" value="6"/>
</dbReference>
<evidence type="ECO:0000313" key="8">
    <source>
        <dbReference type="EMBL" id="CAL8101935.1"/>
    </source>
</evidence>
<feature type="domain" description="C2H2-type" evidence="7">
    <location>
        <begin position="776"/>
        <end position="803"/>
    </location>
</feature>
<accession>A0ABP1QJR7</accession>
<dbReference type="InterPro" id="IPR056436">
    <property type="entry name" value="Znf-C2H2_ZIC1-5/GLI1-3-like"/>
</dbReference>
<feature type="region of interest" description="Disordered" evidence="6">
    <location>
        <begin position="1090"/>
        <end position="1116"/>
    </location>
</feature>
<feature type="domain" description="C2H2-type" evidence="7">
    <location>
        <begin position="398"/>
        <end position="425"/>
    </location>
</feature>
<proteinExistence type="predicted"/>
<protein>
    <recommendedName>
        <fullName evidence="7">C2H2-type domain-containing protein</fullName>
    </recommendedName>
</protein>
<feature type="domain" description="C2H2-type" evidence="7">
    <location>
        <begin position="370"/>
        <end position="397"/>
    </location>
</feature>
<dbReference type="SUPFAM" id="SSF57667">
    <property type="entry name" value="beta-beta-alpha zinc fingers"/>
    <property type="match status" value="5"/>
</dbReference>
<feature type="compositionally biased region" description="Acidic residues" evidence="6">
    <location>
        <begin position="925"/>
        <end position="937"/>
    </location>
</feature>
<dbReference type="PROSITE" id="PS50157">
    <property type="entry name" value="ZINC_FINGER_C2H2_2"/>
    <property type="match status" value="9"/>
</dbReference>
<feature type="compositionally biased region" description="Polar residues" evidence="6">
    <location>
        <begin position="1180"/>
        <end position="1192"/>
    </location>
</feature>
<dbReference type="SMART" id="SM00355">
    <property type="entry name" value="ZnF_C2H2"/>
    <property type="match status" value="13"/>
</dbReference>
<feature type="compositionally biased region" description="Basic residues" evidence="6">
    <location>
        <begin position="618"/>
        <end position="636"/>
    </location>
</feature>
<evidence type="ECO:0000256" key="3">
    <source>
        <dbReference type="ARBA" id="ARBA00022771"/>
    </source>
</evidence>
<feature type="domain" description="C2H2-type" evidence="7">
    <location>
        <begin position="708"/>
        <end position="736"/>
    </location>
</feature>
<keyword evidence="9" id="KW-1185">Reference proteome</keyword>
<sequence length="1259" mass="142746">MALTSGGWNLRSKGGSHTENQLSSVFREPRASNEEVNTPRPAPCLQSSNDVHCVVSLVSKWGRRIQMNSCFVCNTAFITKTVASLEDGKNWFQNLCNLLQVPVYEEYLPETNPLCSKCCEGVQEFLNLQRQIQGLINMLGELRKMLGKRFVDTYTVTAASRKNYQIKAKIYDVWSLRFNEPNFHPAVGDLEDNFACSINSLNSSDTAHPQPHGQPETECGYSLMDISNSVSSNASLQNSIAGNGNEDSNSQDCLSPVSVGFQNDDDVEDAEHVSEEDDNAYVKNLNDEQSRTNVFVANNSLPKARNPSVPLITNTVTTFNPIPTESYVCNADRVVPPQPQSSEQQLTNNETSWVDGRKKRPIVVTKRRSHPCKFCGKLFPSNFALEMHMRTHTGEKPFKCRICGKGSGNKASMLKHESTHDKSRYQGEPEFECDICGKKYHLKLSLYTHKRDHMGISRKHRIRKPRDPNVPRKKEKSYRKREGDTGERKFACSVCGRPFFYSSDAAKHATKHSPNYLYKMFFKHQCTACPPEALGFPSKKAIRQHYITAHKDLDPPDEFEYVCEVCPEVDGERPIFKNHRGLWNHKKRYHSGIHKPWKPVSRTKNLNSDKDPATKQKMPPKKRPSKPRPNRSRRNLGSRVREPRAPAVCQHCGKSYRSNYELVVHIRSHTGEKPFKCPKCEKAFSIKAKLENHMITHDSSRFEGEPPHVCDFCGKGFYVLGTLYHHRRRTHLGLQERYKRPKERMRRPCQCKICGKSFHSVYALNSHKIRHGEKKHNCKVCGKPFFTSTGAIGHSKRHGPNRRYRVYFRHQCPGCPPEALGFPSKLAIREHWAVTHKDQNIPEVWKKPPKPKHKMPGPGVYECLLCPDVDGKKPTFRWKSSLAKHKKTYHSDKPKVWKPKKVGISRKKHEDINEGDATGSGSSSESEEFYSDNETETELCKQGQRASQYTPVRRSIRQTRGDTKTLMRLLKDSDSEMEDETPTKALNDLTEKHQTTSRSTKSKKKMNVSPKKSSKIAKKVTSASTPTIGTPKNISKWTESYINEVLGGKQPRLILERIDQEDHINKKDATGTKKREQQEVVRAKPENVFVSSQRKPPIVSQRSRKSPTDDDDTSSGIKITSVMSAANSIENSQYVTQAEMFMHRELCSPPDPLPQVKLEVHDIHVDENSEGLEESPLLPPSSQMTAKSSTLPQKQRNFPIIVHNPLSKNKTTCASPIVIPIQLPRSTNVSSHESSGNVSFDSTDKCDSQSDESETVLGI</sequence>
<dbReference type="PANTHER" id="PTHR24379">
    <property type="entry name" value="KRAB AND ZINC FINGER DOMAIN-CONTAINING"/>
    <property type="match status" value="1"/>
</dbReference>
<evidence type="ECO:0000313" key="9">
    <source>
        <dbReference type="Proteomes" id="UP001642540"/>
    </source>
</evidence>
<dbReference type="Pfam" id="PF13912">
    <property type="entry name" value="zf-C2H2_6"/>
    <property type="match status" value="2"/>
</dbReference>
<evidence type="ECO:0000256" key="1">
    <source>
        <dbReference type="ARBA" id="ARBA00022723"/>
    </source>
</evidence>
<feature type="compositionally biased region" description="Basic residues" evidence="6">
    <location>
        <begin position="1000"/>
        <end position="1018"/>
    </location>
</feature>
<dbReference type="InterPro" id="IPR013087">
    <property type="entry name" value="Znf_C2H2_type"/>
</dbReference>
<gene>
    <name evidence="8" type="ORF">ODALV1_LOCUS11001</name>
</gene>
<feature type="compositionally biased region" description="Polar residues" evidence="6">
    <location>
        <begin position="15"/>
        <end position="24"/>
    </location>
</feature>
<evidence type="ECO:0000259" key="7">
    <source>
        <dbReference type="PROSITE" id="PS50157"/>
    </source>
</evidence>
<dbReference type="PROSITE" id="PS00028">
    <property type="entry name" value="ZINC_FINGER_C2H2_1"/>
    <property type="match status" value="8"/>
</dbReference>
<dbReference type="Pfam" id="PF00096">
    <property type="entry name" value="zf-C2H2"/>
    <property type="match status" value="1"/>
</dbReference>
<keyword evidence="2" id="KW-0677">Repeat</keyword>
<dbReference type="Pfam" id="PF23561">
    <property type="entry name" value="zf-C2H2_15"/>
    <property type="match status" value="1"/>
</dbReference>
<evidence type="ECO:0000256" key="4">
    <source>
        <dbReference type="ARBA" id="ARBA00022833"/>
    </source>
</evidence>
<evidence type="ECO:0000256" key="2">
    <source>
        <dbReference type="ARBA" id="ARBA00022737"/>
    </source>
</evidence>
<feature type="domain" description="C2H2-type" evidence="7">
    <location>
        <begin position="647"/>
        <end position="674"/>
    </location>
</feature>
<feature type="domain" description="C2H2-type" evidence="7">
    <location>
        <begin position="490"/>
        <end position="513"/>
    </location>
</feature>
<feature type="region of interest" description="Disordered" evidence="6">
    <location>
        <begin position="1168"/>
        <end position="1192"/>
    </location>
</feature>
<feature type="domain" description="C2H2-type" evidence="7">
    <location>
        <begin position="431"/>
        <end position="458"/>
    </location>
</feature>
<feature type="region of interest" description="Disordered" evidence="6">
    <location>
        <begin position="234"/>
        <end position="263"/>
    </location>
</feature>
<dbReference type="PANTHER" id="PTHR24379:SF121">
    <property type="entry name" value="C2H2-TYPE DOMAIN-CONTAINING PROTEIN"/>
    <property type="match status" value="1"/>
</dbReference>
<feature type="region of interest" description="Disordered" evidence="6">
    <location>
        <begin position="1226"/>
        <end position="1259"/>
    </location>
</feature>
<feature type="domain" description="C2H2-type" evidence="7">
    <location>
        <begin position="749"/>
        <end position="776"/>
    </location>
</feature>
<keyword evidence="1" id="KW-0479">Metal-binding</keyword>
<feature type="compositionally biased region" description="Acidic residues" evidence="6">
    <location>
        <begin position="1249"/>
        <end position="1259"/>
    </location>
</feature>
<dbReference type="Proteomes" id="UP001642540">
    <property type="component" value="Unassembled WGS sequence"/>
</dbReference>
<dbReference type="InterPro" id="IPR036236">
    <property type="entry name" value="Znf_C2H2_sf"/>
</dbReference>
<feature type="compositionally biased region" description="Basic residues" evidence="6">
    <location>
        <begin position="896"/>
        <end position="907"/>
    </location>
</feature>
<name>A0ABP1QJR7_9HEXA</name>
<keyword evidence="4" id="KW-0862">Zinc</keyword>
<feature type="region of interest" description="Disordered" evidence="6">
    <location>
        <begin position="593"/>
        <end position="645"/>
    </location>
</feature>
<evidence type="ECO:0000256" key="5">
    <source>
        <dbReference type="PROSITE-ProRule" id="PRU00042"/>
    </source>
</evidence>
<feature type="region of interest" description="Disordered" evidence="6">
    <location>
        <begin position="1"/>
        <end position="41"/>
    </location>
</feature>
<keyword evidence="3 5" id="KW-0863">Zinc-finger</keyword>
<feature type="region of interest" description="Disordered" evidence="6">
    <location>
        <begin position="887"/>
        <end position="1027"/>
    </location>
</feature>
<organism evidence="8 9">
    <name type="scientific">Orchesella dallaii</name>
    <dbReference type="NCBI Taxonomy" id="48710"/>
    <lineage>
        <taxon>Eukaryota</taxon>
        <taxon>Metazoa</taxon>
        <taxon>Ecdysozoa</taxon>
        <taxon>Arthropoda</taxon>
        <taxon>Hexapoda</taxon>
        <taxon>Collembola</taxon>
        <taxon>Entomobryomorpha</taxon>
        <taxon>Entomobryoidea</taxon>
        <taxon>Orchesellidae</taxon>
        <taxon>Orchesellinae</taxon>
        <taxon>Orchesella</taxon>
    </lineage>
</organism>
<feature type="compositionally biased region" description="Basic and acidic residues" evidence="6">
    <location>
        <begin position="959"/>
        <end position="974"/>
    </location>
</feature>
<feature type="compositionally biased region" description="Polar residues" evidence="6">
    <location>
        <begin position="1226"/>
        <end position="1241"/>
    </location>
</feature>
<reference evidence="8 9" key="1">
    <citation type="submission" date="2024-08" db="EMBL/GenBank/DDBJ databases">
        <authorList>
            <person name="Cucini C."/>
            <person name="Frati F."/>
        </authorList>
    </citation>
    <scope>NUCLEOTIDE SEQUENCE [LARGE SCALE GENOMIC DNA]</scope>
</reference>
<dbReference type="EMBL" id="CAXLJM020000033">
    <property type="protein sequence ID" value="CAL8101935.1"/>
    <property type="molecule type" value="Genomic_DNA"/>
</dbReference>
<feature type="compositionally biased region" description="Polar residues" evidence="6">
    <location>
        <begin position="234"/>
        <end position="253"/>
    </location>
</feature>
<comment type="caution">
    <text evidence="8">The sequence shown here is derived from an EMBL/GenBank/DDBJ whole genome shotgun (WGS) entry which is preliminary data.</text>
</comment>
<feature type="region of interest" description="Disordered" evidence="6">
    <location>
        <begin position="458"/>
        <end position="482"/>
    </location>
</feature>